<protein>
    <submittedName>
        <fullName evidence="2">Uncharacterized protein</fullName>
    </submittedName>
</protein>
<dbReference type="Gene3D" id="1.25.40.10">
    <property type="entry name" value="Tetratricopeptide repeat domain"/>
    <property type="match status" value="1"/>
</dbReference>
<evidence type="ECO:0000313" key="2">
    <source>
        <dbReference type="EMBL" id="KAG8450183.1"/>
    </source>
</evidence>
<dbReference type="InterPro" id="IPR011990">
    <property type="entry name" value="TPR-like_helical_dom_sf"/>
</dbReference>
<dbReference type="PANTHER" id="PTHR17550">
    <property type="entry name" value="E3 UBIQUITIN-PROTEIN LIGASE TTC3"/>
    <property type="match status" value="1"/>
</dbReference>
<accession>A0A8T2K297</accession>
<sequence>MESEAIRQRGNEEFTKGNFSLAADLYSRAIEFRPDNHLLFGNRAICFLRLGKYKNALCDGKKATILRSNYPKVRGFRIVIE</sequence>
<organism evidence="2 3">
    <name type="scientific">Hymenochirus boettgeri</name>
    <name type="common">Congo dwarf clawed frog</name>
    <dbReference type="NCBI Taxonomy" id="247094"/>
    <lineage>
        <taxon>Eukaryota</taxon>
        <taxon>Metazoa</taxon>
        <taxon>Chordata</taxon>
        <taxon>Craniata</taxon>
        <taxon>Vertebrata</taxon>
        <taxon>Euteleostomi</taxon>
        <taxon>Amphibia</taxon>
        <taxon>Batrachia</taxon>
        <taxon>Anura</taxon>
        <taxon>Pipoidea</taxon>
        <taxon>Pipidae</taxon>
        <taxon>Pipinae</taxon>
        <taxon>Hymenochirus</taxon>
    </lineage>
</organism>
<dbReference type="InterPro" id="IPR019734">
    <property type="entry name" value="TPR_rpt"/>
</dbReference>
<feature type="repeat" description="TPR" evidence="1">
    <location>
        <begin position="3"/>
        <end position="36"/>
    </location>
</feature>
<keyword evidence="1" id="KW-0802">TPR repeat</keyword>
<dbReference type="AlphaFoldDB" id="A0A8T2K297"/>
<comment type="caution">
    <text evidence="2">The sequence shown here is derived from an EMBL/GenBank/DDBJ whole genome shotgun (WGS) entry which is preliminary data.</text>
</comment>
<proteinExistence type="predicted"/>
<dbReference type="PANTHER" id="PTHR17550:SF4">
    <property type="entry name" value="E3 UBIQUITIN-PROTEIN LIGASE TTC3"/>
    <property type="match status" value="1"/>
</dbReference>
<dbReference type="SUPFAM" id="SSF48452">
    <property type="entry name" value="TPR-like"/>
    <property type="match status" value="1"/>
</dbReference>
<dbReference type="OrthoDB" id="8062037at2759"/>
<dbReference type="EMBL" id="JAACNH010000002">
    <property type="protein sequence ID" value="KAG8450183.1"/>
    <property type="molecule type" value="Genomic_DNA"/>
</dbReference>
<dbReference type="PROSITE" id="PS50005">
    <property type="entry name" value="TPR"/>
    <property type="match status" value="1"/>
</dbReference>
<reference evidence="2" key="1">
    <citation type="thesis" date="2020" institute="ProQuest LLC" country="789 East Eisenhower Parkway, Ann Arbor, MI, USA">
        <title>Comparative Genomics and Chromosome Evolution.</title>
        <authorList>
            <person name="Mudd A.B."/>
        </authorList>
    </citation>
    <scope>NUCLEOTIDE SEQUENCE</scope>
    <source>
        <strain evidence="2">Female2</strain>
        <tissue evidence="2">Blood</tissue>
    </source>
</reference>
<gene>
    <name evidence="2" type="ORF">GDO86_002717</name>
</gene>
<name>A0A8T2K297_9PIPI</name>
<evidence type="ECO:0000256" key="1">
    <source>
        <dbReference type="PROSITE-ProRule" id="PRU00339"/>
    </source>
</evidence>
<dbReference type="Proteomes" id="UP000812440">
    <property type="component" value="Chromosome 2"/>
</dbReference>
<evidence type="ECO:0000313" key="3">
    <source>
        <dbReference type="Proteomes" id="UP000812440"/>
    </source>
</evidence>
<dbReference type="SMART" id="SM00028">
    <property type="entry name" value="TPR"/>
    <property type="match status" value="2"/>
</dbReference>
<keyword evidence="3" id="KW-1185">Reference proteome</keyword>